<feature type="transmembrane region" description="Helical" evidence="1">
    <location>
        <begin position="104"/>
        <end position="124"/>
    </location>
</feature>
<evidence type="ECO:0000313" key="3">
    <source>
        <dbReference type="Proteomes" id="UP001500655"/>
    </source>
</evidence>
<feature type="transmembrane region" description="Helical" evidence="1">
    <location>
        <begin position="12"/>
        <end position="30"/>
    </location>
</feature>
<dbReference type="Proteomes" id="UP001500655">
    <property type="component" value="Unassembled WGS sequence"/>
</dbReference>
<feature type="transmembrane region" description="Helical" evidence="1">
    <location>
        <begin position="130"/>
        <end position="154"/>
    </location>
</feature>
<evidence type="ECO:0000313" key="2">
    <source>
        <dbReference type="EMBL" id="GAA1741031.1"/>
    </source>
</evidence>
<keyword evidence="1" id="KW-1133">Transmembrane helix</keyword>
<accession>A0ABN2JWA2</accession>
<gene>
    <name evidence="2" type="ORF">GCM10009681_09730</name>
</gene>
<evidence type="ECO:0000256" key="1">
    <source>
        <dbReference type="SAM" id="Phobius"/>
    </source>
</evidence>
<name>A0ABN2JWA2_9ACTN</name>
<sequence length="162" mass="17562">MDRRPLLTKLAELAGVVSVLLPLIGLVAGTQPERPDDSGNAAIAWLRDVHVGVQEWGGAQSTTVLINWTVALTLAVFAVSFVVVGMVNVLIEAGEQDASYGAKIFLRMFLWVIAVSALFLWVFWRPLPLWGVWVAALGPLVLAMVAGRIGTALLGRYLRRLS</sequence>
<dbReference type="RefSeq" id="WP_344077246.1">
    <property type="nucleotide sequence ID" value="NZ_BAAALS010000003.1"/>
</dbReference>
<feature type="transmembrane region" description="Helical" evidence="1">
    <location>
        <begin position="65"/>
        <end position="92"/>
    </location>
</feature>
<organism evidence="2 3">
    <name type="scientific">Luedemannella helvata</name>
    <dbReference type="NCBI Taxonomy" id="349315"/>
    <lineage>
        <taxon>Bacteria</taxon>
        <taxon>Bacillati</taxon>
        <taxon>Actinomycetota</taxon>
        <taxon>Actinomycetes</taxon>
        <taxon>Micromonosporales</taxon>
        <taxon>Micromonosporaceae</taxon>
        <taxon>Luedemannella</taxon>
    </lineage>
</organism>
<keyword evidence="1" id="KW-0472">Membrane</keyword>
<keyword evidence="3" id="KW-1185">Reference proteome</keyword>
<dbReference type="EMBL" id="BAAALS010000003">
    <property type="protein sequence ID" value="GAA1741031.1"/>
    <property type="molecule type" value="Genomic_DNA"/>
</dbReference>
<protein>
    <submittedName>
        <fullName evidence="2">Uncharacterized protein</fullName>
    </submittedName>
</protein>
<proteinExistence type="predicted"/>
<reference evidence="3" key="1">
    <citation type="journal article" date="2019" name="Int. J. Syst. Evol. Microbiol.">
        <title>The Global Catalogue of Microorganisms (GCM) 10K type strain sequencing project: providing services to taxonomists for standard genome sequencing and annotation.</title>
        <authorList>
            <consortium name="The Broad Institute Genomics Platform"/>
            <consortium name="The Broad Institute Genome Sequencing Center for Infectious Disease"/>
            <person name="Wu L."/>
            <person name="Ma J."/>
        </authorList>
    </citation>
    <scope>NUCLEOTIDE SEQUENCE [LARGE SCALE GENOMIC DNA]</scope>
    <source>
        <strain evidence="3">JCM 13249</strain>
    </source>
</reference>
<keyword evidence="1" id="KW-0812">Transmembrane</keyword>
<comment type="caution">
    <text evidence="2">The sequence shown here is derived from an EMBL/GenBank/DDBJ whole genome shotgun (WGS) entry which is preliminary data.</text>
</comment>